<feature type="domain" description="SGNH hydrolase-type esterase" evidence="1">
    <location>
        <begin position="51"/>
        <end position="208"/>
    </location>
</feature>
<dbReference type="OrthoDB" id="9794725at2"/>
<dbReference type="AlphaFoldDB" id="A1ZI52"/>
<dbReference type="Gene3D" id="3.40.50.1110">
    <property type="entry name" value="SGNH hydrolase"/>
    <property type="match status" value="1"/>
</dbReference>
<name>A1ZI52_MICM2</name>
<dbReference type="InterPro" id="IPR051532">
    <property type="entry name" value="Ester_Hydrolysis_Enzymes"/>
</dbReference>
<evidence type="ECO:0000259" key="1">
    <source>
        <dbReference type="Pfam" id="PF13472"/>
    </source>
</evidence>
<protein>
    <recommendedName>
        <fullName evidence="1">SGNH hydrolase-type esterase domain-containing protein</fullName>
    </recommendedName>
</protein>
<dbReference type="eggNOG" id="COG2755">
    <property type="taxonomic scope" value="Bacteria"/>
</dbReference>
<dbReference type="GO" id="GO:0004622">
    <property type="term" value="F:phosphatidylcholine lysophospholipase activity"/>
    <property type="evidence" value="ECO:0007669"/>
    <property type="project" value="TreeGrafter"/>
</dbReference>
<sequence>MYFALFLLLLVAVPLGIFIYLYRLVQSLPLNHPVAFLEELEPGDERQIVVCAGDDLTQGNMGANYVDILEDKLDQRLYHVVNAGVNGDLSEHLVNRLDEIIACNPTHVVLLIGTNDLNAMLDDKNMATYRQLKKISEKPLTDQYRENVSLIIEALKMRSRARIAIMSIPLIGEKLNDKANAQTQAYAEIIEQLAAFHKITYLPLQEKQRAFLTKTKFSPKRKYKPTTRLVATTMFRRYVLGQSFDKIAALNGFLMTPDYLHLNTFGANMVAGLVADFVEGRA</sequence>
<dbReference type="Proteomes" id="UP000004095">
    <property type="component" value="Unassembled WGS sequence"/>
</dbReference>
<keyword evidence="3" id="KW-1185">Reference proteome</keyword>
<dbReference type="EMBL" id="AAWS01000009">
    <property type="protein sequence ID" value="EAY29720.1"/>
    <property type="molecule type" value="Genomic_DNA"/>
</dbReference>
<proteinExistence type="predicted"/>
<reference evidence="2 3" key="1">
    <citation type="submission" date="2007-01" db="EMBL/GenBank/DDBJ databases">
        <authorList>
            <person name="Haygood M."/>
            <person name="Podell S."/>
            <person name="Anderson C."/>
            <person name="Hopkinson B."/>
            <person name="Roe K."/>
            <person name="Barbeau K."/>
            <person name="Gaasterland T."/>
            <person name="Ferriera S."/>
            <person name="Johnson J."/>
            <person name="Kravitz S."/>
            <person name="Beeson K."/>
            <person name="Sutton G."/>
            <person name="Rogers Y.-H."/>
            <person name="Friedman R."/>
            <person name="Frazier M."/>
            <person name="Venter J.C."/>
        </authorList>
    </citation>
    <scope>NUCLEOTIDE SEQUENCE [LARGE SCALE GENOMIC DNA]</scope>
    <source>
        <strain evidence="2 3">ATCC 23134</strain>
    </source>
</reference>
<dbReference type="PANTHER" id="PTHR30383">
    <property type="entry name" value="THIOESTERASE 1/PROTEASE 1/LYSOPHOSPHOLIPASE L1"/>
    <property type="match status" value="1"/>
</dbReference>
<organism evidence="2 3">
    <name type="scientific">Microscilla marina ATCC 23134</name>
    <dbReference type="NCBI Taxonomy" id="313606"/>
    <lineage>
        <taxon>Bacteria</taxon>
        <taxon>Pseudomonadati</taxon>
        <taxon>Bacteroidota</taxon>
        <taxon>Cytophagia</taxon>
        <taxon>Cytophagales</taxon>
        <taxon>Microscillaceae</taxon>
        <taxon>Microscilla</taxon>
    </lineage>
</organism>
<evidence type="ECO:0000313" key="3">
    <source>
        <dbReference type="Proteomes" id="UP000004095"/>
    </source>
</evidence>
<comment type="caution">
    <text evidence="2">The sequence shown here is derived from an EMBL/GenBank/DDBJ whole genome shotgun (WGS) entry which is preliminary data.</text>
</comment>
<accession>A1ZI52</accession>
<gene>
    <name evidence="2" type="ORF">M23134_05592</name>
</gene>
<dbReference type="Pfam" id="PF13472">
    <property type="entry name" value="Lipase_GDSL_2"/>
    <property type="match status" value="1"/>
</dbReference>
<dbReference type="InterPro" id="IPR013830">
    <property type="entry name" value="SGNH_hydro"/>
</dbReference>
<evidence type="ECO:0000313" key="2">
    <source>
        <dbReference type="EMBL" id="EAY29720.1"/>
    </source>
</evidence>
<dbReference type="InterPro" id="IPR036514">
    <property type="entry name" value="SGNH_hydro_sf"/>
</dbReference>
<dbReference type="PANTHER" id="PTHR30383:SF5">
    <property type="entry name" value="SGNH HYDROLASE-TYPE ESTERASE DOMAIN-CONTAINING PROTEIN"/>
    <property type="match status" value="1"/>
</dbReference>
<dbReference type="SUPFAM" id="SSF52266">
    <property type="entry name" value="SGNH hydrolase"/>
    <property type="match status" value="1"/>
</dbReference>
<dbReference type="RefSeq" id="WP_004155431.1">
    <property type="nucleotide sequence ID" value="NZ_AAWS01000009.1"/>
</dbReference>